<dbReference type="Proteomes" id="UP000232230">
    <property type="component" value="Chromosome"/>
</dbReference>
<dbReference type="SUPFAM" id="SSF116842">
    <property type="entry name" value="XseB-like"/>
    <property type="match status" value="1"/>
</dbReference>
<dbReference type="InterPro" id="IPR003761">
    <property type="entry name" value="Exonuc_VII_S"/>
</dbReference>
<keyword evidence="2" id="KW-0963">Cytoplasm</keyword>
<dbReference type="RefSeq" id="WP_024863283.1">
    <property type="nucleotide sequence ID" value="NZ_CP024965.1"/>
</dbReference>
<dbReference type="GO" id="GO:0009318">
    <property type="term" value="C:exodeoxyribonuclease VII complex"/>
    <property type="evidence" value="ECO:0007669"/>
    <property type="project" value="UniProtKB-UniRule"/>
</dbReference>
<gene>
    <name evidence="8" type="primary">xseB</name>
    <name evidence="8" type="ORF">ESOMN_v1c03780</name>
</gene>
<evidence type="ECO:0000256" key="5">
    <source>
        <dbReference type="ARBA" id="ARBA00022839"/>
    </source>
</evidence>
<dbReference type="GO" id="GO:0008855">
    <property type="term" value="F:exodeoxyribonuclease VII activity"/>
    <property type="evidence" value="ECO:0007669"/>
    <property type="project" value="UniProtKB-UniRule"/>
</dbReference>
<keyword evidence="3" id="KW-0540">Nuclease</keyword>
<name>A0A2K8NY61_9MOLU</name>
<dbReference type="KEGG" id="esx:ESOMN_v1c03780"/>
<reference evidence="8 9" key="1">
    <citation type="submission" date="2017-11" db="EMBL/GenBank/DDBJ databases">
        <title>Genome sequence of Entomoplasma somnilux PYAN-1 (ATCC 49194).</title>
        <authorList>
            <person name="Lo W.-S."/>
            <person name="Gasparich G.E."/>
            <person name="Kuo C.-H."/>
        </authorList>
    </citation>
    <scope>NUCLEOTIDE SEQUENCE [LARGE SCALE GENOMIC DNA]</scope>
    <source>
        <strain evidence="8 9">PYAN-1</strain>
    </source>
</reference>
<keyword evidence="9" id="KW-1185">Reference proteome</keyword>
<evidence type="ECO:0000256" key="6">
    <source>
        <dbReference type="NCBIfam" id="TIGR01280"/>
    </source>
</evidence>
<keyword evidence="5" id="KW-0269">Exonuclease</keyword>
<evidence type="ECO:0000313" key="9">
    <source>
        <dbReference type="Proteomes" id="UP000232230"/>
    </source>
</evidence>
<keyword evidence="4" id="KW-0378">Hydrolase</keyword>
<dbReference type="Pfam" id="PF02609">
    <property type="entry name" value="Exonuc_VII_S"/>
    <property type="match status" value="1"/>
</dbReference>
<dbReference type="EC" id="3.1.11.6" evidence="6"/>
<dbReference type="EMBL" id="CP024965">
    <property type="protein sequence ID" value="ATZ18760.1"/>
    <property type="molecule type" value="Genomic_DNA"/>
</dbReference>
<proteinExistence type="inferred from homology"/>
<sequence length="70" mass="8249">MLNSEKNYDQLIKEIKEELIKLNSENVSMQEAIELFEEGMQKITLAKNQLENYKGKINKILEDNSVQEFE</sequence>
<dbReference type="InterPro" id="IPR037004">
    <property type="entry name" value="Exonuc_VII_ssu_sf"/>
</dbReference>
<accession>A0A2K8NY61</accession>
<organism evidence="8 9">
    <name type="scientific">Williamsoniiplasma somnilux</name>
    <dbReference type="NCBI Taxonomy" id="215578"/>
    <lineage>
        <taxon>Bacteria</taxon>
        <taxon>Bacillati</taxon>
        <taxon>Mycoplasmatota</taxon>
        <taxon>Mollicutes</taxon>
        <taxon>Entomoplasmatales</taxon>
        <taxon>Williamsoniiplasma</taxon>
    </lineage>
</organism>
<evidence type="ECO:0000313" key="8">
    <source>
        <dbReference type="EMBL" id="ATZ18760.1"/>
    </source>
</evidence>
<keyword evidence="7" id="KW-0175">Coiled coil</keyword>
<feature type="coiled-coil region" evidence="7">
    <location>
        <begin position="1"/>
        <end position="63"/>
    </location>
</feature>
<evidence type="ECO:0000256" key="4">
    <source>
        <dbReference type="ARBA" id="ARBA00022801"/>
    </source>
</evidence>
<evidence type="ECO:0000256" key="2">
    <source>
        <dbReference type="ARBA" id="ARBA00022490"/>
    </source>
</evidence>
<dbReference type="GO" id="GO:0006308">
    <property type="term" value="P:DNA catabolic process"/>
    <property type="evidence" value="ECO:0007669"/>
    <property type="project" value="UniProtKB-UniRule"/>
</dbReference>
<comment type="similarity">
    <text evidence="1">Belongs to the XseB family.</text>
</comment>
<evidence type="ECO:0000256" key="7">
    <source>
        <dbReference type="SAM" id="Coils"/>
    </source>
</evidence>
<evidence type="ECO:0000256" key="3">
    <source>
        <dbReference type="ARBA" id="ARBA00022722"/>
    </source>
</evidence>
<protein>
    <recommendedName>
        <fullName evidence="6">Exodeoxyribonuclease VII small subunit</fullName>
        <ecNumber evidence="6">3.1.11.6</ecNumber>
    </recommendedName>
</protein>
<evidence type="ECO:0000256" key="1">
    <source>
        <dbReference type="ARBA" id="ARBA00009998"/>
    </source>
</evidence>
<dbReference type="Gene3D" id="1.10.287.1040">
    <property type="entry name" value="Exonuclease VII, small subunit"/>
    <property type="match status" value="1"/>
</dbReference>
<dbReference type="NCBIfam" id="TIGR01280">
    <property type="entry name" value="xseB"/>
    <property type="match status" value="1"/>
</dbReference>
<dbReference type="AlphaFoldDB" id="A0A2K8NY61"/>